<proteinExistence type="predicted"/>
<comment type="caution">
    <text evidence="2">The sequence shown here is derived from an EMBL/GenBank/DDBJ whole genome shotgun (WGS) entry which is preliminary data.</text>
</comment>
<gene>
    <name evidence="2" type="ORF">BST83_14850</name>
</gene>
<name>A0A2S7L0K0_9FLAO</name>
<evidence type="ECO:0000259" key="1">
    <source>
        <dbReference type="Pfam" id="PF00535"/>
    </source>
</evidence>
<dbReference type="AlphaFoldDB" id="A0A2S7L0K0"/>
<dbReference type="Gene3D" id="3.90.550.10">
    <property type="entry name" value="Spore Coat Polysaccharide Biosynthesis Protein SpsA, Chain A"/>
    <property type="match status" value="1"/>
</dbReference>
<dbReference type="Proteomes" id="UP000239522">
    <property type="component" value="Unassembled WGS sequence"/>
</dbReference>
<dbReference type="InterPro" id="IPR029044">
    <property type="entry name" value="Nucleotide-diphossugar_trans"/>
</dbReference>
<dbReference type="OrthoDB" id="9771846at2"/>
<dbReference type="EMBL" id="MQUA01000013">
    <property type="protein sequence ID" value="PQB08263.1"/>
    <property type="molecule type" value="Genomic_DNA"/>
</dbReference>
<dbReference type="PANTHER" id="PTHR43179:SF7">
    <property type="entry name" value="RHAMNOSYLTRANSFERASE WBBL"/>
    <property type="match status" value="1"/>
</dbReference>
<feature type="domain" description="Glycosyltransferase 2-like" evidence="1">
    <location>
        <begin position="7"/>
        <end position="119"/>
    </location>
</feature>
<keyword evidence="3" id="KW-1185">Reference proteome</keyword>
<accession>A0A2S7L0K0</accession>
<reference evidence="2 3" key="1">
    <citation type="submission" date="2016-11" db="EMBL/GenBank/DDBJ databases">
        <title>Trade-off between light-utilization and light-protection in marine flavobacteria.</title>
        <authorList>
            <person name="Kumagai Y."/>
        </authorList>
    </citation>
    <scope>NUCLEOTIDE SEQUENCE [LARGE SCALE GENOMIC DNA]</scope>
    <source>
        <strain evidence="2 3">ATCC 700397</strain>
    </source>
</reference>
<dbReference type="PANTHER" id="PTHR43179">
    <property type="entry name" value="RHAMNOSYLTRANSFERASE WBBL"/>
    <property type="match status" value="1"/>
</dbReference>
<dbReference type="CDD" id="cd04186">
    <property type="entry name" value="GT_2_like_c"/>
    <property type="match status" value="1"/>
</dbReference>
<evidence type="ECO:0000313" key="2">
    <source>
        <dbReference type="EMBL" id="PQB08263.1"/>
    </source>
</evidence>
<dbReference type="InterPro" id="IPR001173">
    <property type="entry name" value="Glyco_trans_2-like"/>
</dbReference>
<evidence type="ECO:0000313" key="3">
    <source>
        <dbReference type="Proteomes" id="UP000239522"/>
    </source>
</evidence>
<dbReference type="RefSeq" id="WP_104810466.1">
    <property type="nucleotide sequence ID" value="NZ_MQUA01000013.1"/>
</dbReference>
<dbReference type="Pfam" id="PF00535">
    <property type="entry name" value="Glycos_transf_2"/>
    <property type="match status" value="1"/>
</dbReference>
<protein>
    <recommendedName>
        <fullName evidence="1">Glycosyltransferase 2-like domain-containing protein</fullName>
    </recommendedName>
</protein>
<sequence length="269" mass="30817">MSLPKLSVIIVNYNGLPFLRDCFNSLKNHLVGISYEIIVVDNDSKDESCNFIKTNFPEVKQIESKINLGFGKANNLGVQNASSETILLLNNDTILLDNLLPAIDTLYSKPENGIVAINMVDATKKYICAVGRFPSPLRLIKISFLNDLRKEFKVGHFDKIVYEADWVSGSFMLMRTADYKAVNGFDSDYFMYVEDVDLCKKMKNLGKNCIFQSNLSYIHFVGFNQSREINLIKGYKLYSEKHFSYLNSILAKICLKINYVYKKNFKNIR</sequence>
<dbReference type="SUPFAM" id="SSF53448">
    <property type="entry name" value="Nucleotide-diphospho-sugar transferases"/>
    <property type="match status" value="1"/>
</dbReference>
<organism evidence="2 3">
    <name type="scientific">Polaribacter filamentus</name>
    <dbReference type="NCBI Taxonomy" id="53483"/>
    <lineage>
        <taxon>Bacteria</taxon>
        <taxon>Pseudomonadati</taxon>
        <taxon>Bacteroidota</taxon>
        <taxon>Flavobacteriia</taxon>
        <taxon>Flavobacteriales</taxon>
        <taxon>Flavobacteriaceae</taxon>
    </lineage>
</organism>